<dbReference type="EMBL" id="CAJHJF010000704">
    <property type="protein sequence ID" value="CAD6905390.1"/>
    <property type="molecule type" value="Genomic_DNA"/>
</dbReference>
<evidence type="ECO:0000313" key="3">
    <source>
        <dbReference type="Proteomes" id="UP000836404"/>
    </source>
</evidence>
<dbReference type="AlphaFoldDB" id="A0A9N8LLE3"/>
<comment type="caution">
    <text evidence="2">The sequence shown here is derived from an EMBL/GenBank/DDBJ whole genome shotgun (WGS) entry which is preliminary data.</text>
</comment>
<accession>A0A9N8LLE3</accession>
<sequence>FPWSRVSIIILPPAGLGELWTIVAPFPRVTMQPAYASGPRSADGKKRTIAGTQLGHSAIKQRINALEWFLKANEDDWRDHEDYQATRVKLRDHATISQQKGTSRRDKRNRASSGQEQKAMDSSSGMHIPFPTSSFSQQDPHDALKSQKRANI</sequence>
<protein>
    <submittedName>
        <fullName evidence="2">Uncharacterized protein</fullName>
    </submittedName>
</protein>
<feature type="region of interest" description="Disordered" evidence="1">
    <location>
        <begin position="87"/>
        <end position="152"/>
    </location>
</feature>
<proteinExistence type="predicted"/>
<gene>
    <name evidence="2" type="ORF">JKILLFL_G10104</name>
</gene>
<dbReference type="Proteomes" id="UP000836404">
    <property type="component" value="Unassembled WGS sequence"/>
</dbReference>
<keyword evidence="3" id="KW-1185">Reference proteome</keyword>
<name>A0A9N8LLE3_9BASI</name>
<reference evidence="2 3" key="1">
    <citation type="submission" date="2020-10" db="EMBL/GenBank/DDBJ databases">
        <authorList>
            <person name="Sedaghatjoo S."/>
        </authorList>
    </citation>
    <scope>NUCLEOTIDE SEQUENCE [LARGE SCALE GENOMIC DNA]</scope>
    <source>
        <strain evidence="2 3">LLFL</strain>
    </source>
</reference>
<evidence type="ECO:0000313" key="2">
    <source>
        <dbReference type="EMBL" id="CAD6905390.1"/>
    </source>
</evidence>
<evidence type="ECO:0000256" key="1">
    <source>
        <dbReference type="SAM" id="MobiDB-lite"/>
    </source>
</evidence>
<feature type="non-terminal residue" evidence="2">
    <location>
        <position position="1"/>
    </location>
</feature>
<organism evidence="2 3">
    <name type="scientific">Tilletia laevis</name>
    <dbReference type="NCBI Taxonomy" id="157183"/>
    <lineage>
        <taxon>Eukaryota</taxon>
        <taxon>Fungi</taxon>
        <taxon>Dikarya</taxon>
        <taxon>Basidiomycota</taxon>
        <taxon>Ustilaginomycotina</taxon>
        <taxon>Exobasidiomycetes</taxon>
        <taxon>Tilletiales</taxon>
        <taxon>Tilletiaceae</taxon>
        <taxon>Tilletia</taxon>
    </lineage>
</organism>
<feature type="compositionally biased region" description="Polar residues" evidence="1">
    <location>
        <begin position="111"/>
        <end position="138"/>
    </location>
</feature>